<comment type="caution">
    <text evidence="2">The sequence shown here is derived from an EMBL/GenBank/DDBJ whole genome shotgun (WGS) entry which is preliminary data.</text>
</comment>
<dbReference type="RefSeq" id="WP_087214292.1">
    <property type="nucleotide sequence ID" value="NZ_NFHN01000001.1"/>
</dbReference>
<evidence type="ECO:0000313" key="2">
    <source>
        <dbReference type="EMBL" id="OUN50400.1"/>
    </source>
</evidence>
<sequence>MINAELEQKVHQTALMFKKETDYVEEEASCSKWELISGAYKIIERRKIDRKYSASLYYFSLDAIEVVAGYLIAHGFAVKLLPKASDQYELKVSWEDPVEV</sequence>
<feature type="transmembrane region" description="Helical" evidence="1">
    <location>
        <begin position="55"/>
        <end position="73"/>
    </location>
</feature>
<name>A0A1Y3UYK5_LIMRT</name>
<organism evidence="2 3">
    <name type="scientific">Limosilactobacillus reuteri</name>
    <name type="common">Lactobacillus reuteri</name>
    <dbReference type="NCBI Taxonomy" id="1598"/>
    <lineage>
        <taxon>Bacteria</taxon>
        <taxon>Bacillati</taxon>
        <taxon>Bacillota</taxon>
        <taxon>Bacilli</taxon>
        <taxon>Lactobacillales</taxon>
        <taxon>Lactobacillaceae</taxon>
        <taxon>Limosilactobacillus</taxon>
    </lineage>
</organism>
<dbReference type="EMBL" id="NFHN01000001">
    <property type="protein sequence ID" value="OUN50400.1"/>
    <property type="molecule type" value="Genomic_DNA"/>
</dbReference>
<protein>
    <submittedName>
        <fullName evidence="2">Uncharacterized protein</fullName>
    </submittedName>
</protein>
<gene>
    <name evidence="2" type="ORF">B5G22_00290</name>
</gene>
<dbReference type="AlphaFoldDB" id="A0A1Y3UYK5"/>
<keyword evidence="1" id="KW-0472">Membrane</keyword>
<keyword evidence="1" id="KW-0812">Transmembrane</keyword>
<accession>A0A1Y3UYK5</accession>
<dbReference type="Proteomes" id="UP000195868">
    <property type="component" value="Unassembled WGS sequence"/>
</dbReference>
<proteinExistence type="predicted"/>
<keyword evidence="1" id="KW-1133">Transmembrane helix</keyword>
<evidence type="ECO:0000313" key="3">
    <source>
        <dbReference type="Proteomes" id="UP000195868"/>
    </source>
</evidence>
<evidence type="ECO:0000256" key="1">
    <source>
        <dbReference type="SAM" id="Phobius"/>
    </source>
</evidence>
<reference evidence="3" key="1">
    <citation type="submission" date="2017-04" db="EMBL/GenBank/DDBJ databases">
        <title>Function of individual gut microbiota members based on whole genome sequencing of pure cultures obtained from chicken caecum.</title>
        <authorList>
            <person name="Medvecky M."/>
            <person name="Cejkova D."/>
            <person name="Polansky O."/>
            <person name="Karasova D."/>
            <person name="Kubasova T."/>
            <person name="Cizek A."/>
            <person name="Rychlik I."/>
        </authorList>
    </citation>
    <scope>NUCLEOTIDE SEQUENCE [LARGE SCALE GENOMIC DNA]</scope>
    <source>
        <strain evidence="3">An71</strain>
    </source>
</reference>